<evidence type="ECO:0000256" key="6">
    <source>
        <dbReference type="SAM" id="MobiDB-lite"/>
    </source>
</evidence>
<feature type="region of interest" description="Disordered" evidence="6">
    <location>
        <begin position="226"/>
        <end position="254"/>
    </location>
</feature>
<feature type="region of interest" description="Disordered" evidence="6">
    <location>
        <begin position="2815"/>
        <end position="2856"/>
    </location>
</feature>
<dbReference type="Gene3D" id="3.30.160.60">
    <property type="entry name" value="Classic Zinc Finger"/>
    <property type="match status" value="4"/>
</dbReference>
<feature type="compositionally biased region" description="Basic residues" evidence="6">
    <location>
        <begin position="1293"/>
        <end position="1302"/>
    </location>
</feature>
<feature type="compositionally biased region" description="Basic residues" evidence="6">
    <location>
        <begin position="1157"/>
        <end position="1181"/>
    </location>
</feature>
<reference evidence="8" key="2">
    <citation type="submission" date="2007-04" db="EMBL/GenBank/DDBJ databases">
        <title>The genome of the human body louse.</title>
        <authorList>
            <consortium name="The Human Body Louse Genome Consortium"/>
            <person name="Kirkness E."/>
            <person name="Walenz B."/>
            <person name="Hass B."/>
            <person name="Bruggner R."/>
            <person name="Strausberg R."/>
        </authorList>
    </citation>
    <scope>NUCLEOTIDE SEQUENCE</scope>
    <source>
        <strain evidence="8">USDA</strain>
    </source>
</reference>
<feature type="compositionally biased region" description="Basic and acidic residues" evidence="6">
    <location>
        <begin position="934"/>
        <end position="967"/>
    </location>
</feature>
<evidence type="ECO:0000256" key="2">
    <source>
        <dbReference type="ARBA" id="ARBA00022737"/>
    </source>
</evidence>
<evidence type="ECO:0000259" key="7">
    <source>
        <dbReference type="PROSITE" id="PS50157"/>
    </source>
</evidence>
<dbReference type="CTD" id="8230074"/>
<feature type="compositionally biased region" description="Polar residues" evidence="6">
    <location>
        <begin position="2928"/>
        <end position="2938"/>
    </location>
</feature>
<dbReference type="PROSITE" id="PS00028">
    <property type="entry name" value="ZINC_FINGER_C2H2_1"/>
    <property type="match status" value="5"/>
</dbReference>
<keyword evidence="10" id="KW-1185">Reference proteome</keyword>
<feature type="region of interest" description="Disordered" evidence="6">
    <location>
        <begin position="3021"/>
        <end position="3048"/>
    </location>
</feature>
<evidence type="ECO:0000256" key="1">
    <source>
        <dbReference type="ARBA" id="ARBA00022723"/>
    </source>
</evidence>
<feature type="compositionally biased region" description="Low complexity" evidence="6">
    <location>
        <begin position="750"/>
        <end position="760"/>
    </location>
</feature>
<dbReference type="SMART" id="SM00355">
    <property type="entry name" value="ZnF_C2H2"/>
    <property type="match status" value="20"/>
</dbReference>
<feature type="compositionally biased region" description="Polar residues" evidence="6">
    <location>
        <begin position="2815"/>
        <end position="2829"/>
    </location>
</feature>
<dbReference type="GeneID" id="8230074"/>
<dbReference type="GO" id="GO:0008270">
    <property type="term" value="F:zinc ion binding"/>
    <property type="evidence" value="ECO:0007669"/>
    <property type="project" value="UniProtKB-KW"/>
</dbReference>
<feature type="compositionally biased region" description="Basic and acidic residues" evidence="6">
    <location>
        <begin position="108"/>
        <end position="123"/>
    </location>
</feature>
<dbReference type="PANTHER" id="PTHR24379">
    <property type="entry name" value="KRAB AND ZINC FINGER DOMAIN-CONTAINING"/>
    <property type="match status" value="1"/>
</dbReference>
<evidence type="ECO:0000313" key="10">
    <source>
        <dbReference type="Proteomes" id="UP000009046"/>
    </source>
</evidence>
<evidence type="ECO:0000256" key="5">
    <source>
        <dbReference type="PROSITE-ProRule" id="PRU00042"/>
    </source>
</evidence>
<feature type="region of interest" description="Disordered" evidence="6">
    <location>
        <begin position="3201"/>
        <end position="3230"/>
    </location>
</feature>
<dbReference type="InParanoid" id="E0VIS8"/>
<dbReference type="KEGG" id="phu:Phum_PHUM232370"/>
<evidence type="ECO:0000313" key="9">
    <source>
        <dbReference type="EnsemblMetazoa" id="PHUM232370-PA"/>
    </source>
</evidence>
<evidence type="ECO:0000256" key="4">
    <source>
        <dbReference type="ARBA" id="ARBA00022833"/>
    </source>
</evidence>
<feature type="compositionally biased region" description="Acidic residues" evidence="6">
    <location>
        <begin position="1190"/>
        <end position="1199"/>
    </location>
</feature>
<dbReference type="OMA" id="QFYKNER"/>
<feature type="compositionally biased region" description="Basic and acidic residues" evidence="6">
    <location>
        <begin position="427"/>
        <end position="441"/>
    </location>
</feature>
<feature type="region of interest" description="Disordered" evidence="6">
    <location>
        <begin position="744"/>
        <end position="796"/>
    </location>
</feature>
<feature type="domain" description="C2H2-type" evidence="7">
    <location>
        <begin position="1716"/>
        <end position="1744"/>
    </location>
</feature>
<feature type="region of interest" description="Disordered" evidence="6">
    <location>
        <begin position="1759"/>
        <end position="1845"/>
    </location>
</feature>
<feature type="compositionally biased region" description="Basic and acidic residues" evidence="6">
    <location>
        <begin position="980"/>
        <end position="989"/>
    </location>
</feature>
<evidence type="ECO:0000313" key="8">
    <source>
        <dbReference type="EMBL" id="EEB13284.1"/>
    </source>
</evidence>
<reference evidence="8" key="1">
    <citation type="submission" date="2007-04" db="EMBL/GenBank/DDBJ databases">
        <title>Annotation of Pediculus humanus corporis strain USDA.</title>
        <authorList>
            <person name="Kirkness E."/>
            <person name="Hannick L."/>
            <person name="Hass B."/>
            <person name="Bruggner R."/>
            <person name="Lawson D."/>
            <person name="Bidwell S."/>
            <person name="Joardar V."/>
            <person name="Caler E."/>
            <person name="Walenz B."/>
            <person name="Inman J."/>
            <person name="Schobel S."/>
            <person name="Galinsky K."/>
            <person name="Amedeo P."/>
            <person name="Strausberg R."/>
        </authorList>
    </citation>
    <scope>NUCLEOTIDE SEQUENCE</scope>
    <source>
        <strain evidence="8">USDA</strain>
    </source>
</reference>
<keyword evidence="1" id="KW-0479">Metal-binding</keyword>
<dbReference type="PANTHER" id="PTHR24379:SF121">
    <property type="entry name" value="C2H2-TYPE DOMAIN-CONTAINING PROTEIN"/>
    <property type="match status" value="1"/>
</dbReference>
<feature type="domain" description="C2H2-type" evidence="7">
    <location>
        <begin position="2606"/>
        <end position="2634"/>
    </location>
</feature>
<keyword evidence="2" id="KW-0677">Repeat</keyword>
<feature type="compositionally biased region" description="Low complexity" evidence="6">
    <location>
        <begin position="1141"/>
        <end position="1153"/>
    </location>
</feature>
<dbReference type="Proteomes" id="UP000009046">
    <property type="component" value="Unassembled WGS sequence"/>
</dbReference>
<keyword evidence="3 5" id="KW-0863">Zinc-finger</keyword>
<feature type="compositionally biased region" description="Basic and acidic residues" evidence="6">
    <location>
        <begin position="373"/>
        <end position="413"/>
    </location>
</feature>
<feature type="region of interest" description="Disordered" evidence="6">
    <location>
        <begin position="80"/>
        <end position="123"/>
    </location>
</feature>
<feature type="compositionally biased region" description="Polar residues" evidence="6">
    <location>
        <begin position="787"/>
        <end position="796"/>
    </location>
</feature>
<reference evidence="9" key="3">
    <citation type="submission" date="2021-02" db="UniProtKB">
        <authorList>
            <consortium name="EnsemblMetazoa"/>
        </authorList>
    </citation>
    <scope>IDENTIFICATION</scope>
    <source>
        <strain evidence="9">USDA</strain>
    </source>
</reference>
<feature type="compositionally biased region" description="Polar residues" evidence="6">
    <location>
        <begin position="968"/>
        <end position="979"/>
    </location>
</feature>
<feature type="compositionally biased region" description="Polar residues" evidence="6">
    <location>
        <begin position="80"/>
        <end position="107"/>
    </location>
</feature>
<gene>
    <name evidence="9" type="primary">8230074</name>
    <name evidence="8" type="ORF">Phum_PHUM232370</name>
</gene>
<feature type="region of interest" description="Disordered" evidence="6">
    <location>
        <begin position="3134"/>
        <end position="3168"/>
    </location>
</feature>
<feature type="compositionally biased region" description="Basic residues" evidence="6">
    <location>
        <begin position="1800"/>
        <end position="1814"/>
    </location>
</feature>
<feature type="compositionally biased region" description="Polar residues" evidence="6">
    <location>
        <begin position="3673"/>
        <end position="3683"/>
    </location>
</feature>
<sequence length="3859" mass="435869">MIIEKNSRHSWDAIVKVEEVIKKLIEKLDYKEEYSLQPKVSAEYLHNPISNQVILEQKTNQTAILSIIPSSTTTTISVANSSGTPHINTVDSRPQDSGKTTVNSIRESLTDKQNKKTSDEKQTDFKKDFDGFNVTHEPDTLQKICRNTESNYSSEDSYKKPSNVDLLTSSREKLLKALQKQLTPVQSNHHKSDLFSTESVISKISGSQSISAYNCLKNCDYDNESENNLENGKKSKIESVKSNSDDVSTDDKDSIKFGENEKESEKLSPFVQFHSSVSSHKKHKSYSHAKSDSINLKSKQKLKEKLSADICEVHKVPGKSIGGSLRSLKDKKFSDADEDDELIKQDKICESDGNSNDTAECLQSAFQEHDNKDKIIVKKHDIRPTQKDEKEKEKKLTHCEREGDLDSQRNKKESNHHHHHHHHHHKAVEFRKNDKKNDKTSKKCHVKTSGSNSINDKELIEAAKENYKSLPPNLSKINTTEKKKFSDSLLLDSLESSPGVNDLNKKDMIDDTLNRVEQFTNKLDFISQSKTKTNNSSHTNKLIHEKCGNECDEPPTHSVLTDAISKKYTDLSKDSNTKIINNNLKKMGNVRTAKDEQYSIRHGGLNAAVSENKKNFKEKRPVLDLPLPKFEHSFETTTDLINNQKFSNAGDKKCTKNKKLIPINSCSTDLKNLNGSDTKSPKPLNCRINTSKMSSLDPRLYHSAYFGIRNIRKSDQITQKCSSLNEKKKTSDSCIVNISKQNQDTTVSHNNNNNNNNNSNIKFSNACTPHTEPTNLNHHSSKEPLENKTSQDYSTPKSYAEYRRINLNEKGKNADQSSQSEKKIKNETFNSKKLNGASGTMRKKINFKKKKKYKKYRIKKQEGDDTLASKAEPCKISCDNDGAKDGVETKKNESFNKELISPLENLYEPETLPKYNQNHRLKNFKIPKRKRGVKGKDGAFVKNDDGVKNKTEKGSTDFDSNVNKKEISSATAKASNVISQDEKNNKEDLPMDSLTNKSEKNINKSSKSKAEEKKIENKVNNATSEINGCKENLNKNVDEPEISFIKEIKTEKKERVEENGEENFLPTRENPLNKNDDPLNKTKELDLNKEITKEILEAFIVKSLESGKGELLLAQAKLFEKLSRKLNSKKLKTIKKIINSESDSSFSSDSSSEYEVKKKKKKKSFEKSMKKRMKKTRRIRKIQTTSESDNVSEEEEEGEGISNGKNCTNDEEKDENSGKVIPCNNNNNNTVENEILSDKDSGSNFENTESHHSNIDAGKSVDKNGIEQSKSKNTSESDSGKISLEMTDEMKKMKQGSKGKPKMKTELDRLHDDIRSMFICSDVLTATGLRMCRLIKENEENIYNVDMVKESAKMVEEENVKKIRVRKRKSKRIKENETEDVYLNLENHSDDRISEERLSSPLEENLKNKENDCTGIKDGETSISKPIPLLKDFKIRPCVVLHKLNLNDFRYGLKVSKSSVVFVSSPGHNVAVRSSKKLNFRKVLEKSVYLMRNVRKVERLKNNNLRKGYKRKNLNEIIGKLPLKIAKIKHLNFNDTGAECKKKPETNSSPVEPCTDGIINYAFEKEKVFYSCKLCLFAGENITMHYKTFHPESEVLISRLSKAEALKAIEDSKVNNYAKHQNSTAILSNGKTKSYHCRMCLEKKISDIRGFLSHVSDHTGEYNYKCPGENCTVVSSSSGSLKLHILSVHPDGRHDLYGKITKNVSVNYENDILFGYMCSECNFVQIILENLERHVQKYHSNDKNVKIIKINMSANSPKKDFTVKEKTNESKTTNPLENNVRAPESNIEPESLQGTNDGKVKKKKKKKKKRKRKDRNLNVEMVDGVNNNKLEEGDEGDKPPKKKMRLAEPQEGLVLNKILIKNNKICNEKGVCGKDGEVANVEPEKQIPKRDETFKDGSAEKVSIKTENGDCEKRDLEKNKEKVISNILPDKTISNSFEKNSEPCKSYPTKSLMDNNIKVFGVGPLEALVSKNSVISYVCKSENCTFSTKLVNQFNEHIRQRHTNVEWNGICNICKITPQLKDSTYNLIHAFNHLQYHERHEILGNRILEKKVNSLRKNADEKLEVESCSNGYPYPNFSSTSKEQGNLSSSENLRTCLPSVPLLRVRTLVGDRLSTPRETRYSFINNSTESSNLYHERNNPLAMFTIENVRSLNPRSNPEDVNLQVDDFVVVGNQELSVENNDVSKSSVIVRSRPTKKIALLPDSNVRSIEVKQLQVVNTSPVVISSLSKVAPFQFVSASAPSNPPYSTQPLLGSCPPPLLPVSNAVVLPSSGSDAVPPPASNAVIIPKTVCGAPSPSISNPLNLSVSLPILPSSTISNDLIIPTATISNVPNSTGVPEKVVWPTSVLTLPNTGIPTVTANMCSLKKQNKDNLGITSSSAESIHAESTMKGSNNKQSKRVRTKVYKPNAEVVPSTLNNEEIEQVKQKSLGGAQKLNPPGLGNKSVKNSKIYREMLTKTKLCHLFKCMAVECSFTCNSESVFTQHIGLHEAQRRMKNQKPNKMKEVESLNKSRKFCYWHQCAYCCEVLSNSSSALSQHILTDHGHCIYQCPYCFYRAISKTYVEIHQNLVHFQFDENRIIYKCKQLSKTPSLTSVLEKQGRRQSVRPYHCDQCGSKFYITQEFMNHMTTEHQSVTAYTCHICKNLCFKADRLIAHYKLHSYSTYQCAYCLHGTETEKEMMFHLCNFHFSQPPYIYVRVLADNMEGSSNNILSFDLSSIVEELGIISEKNSNINEAPLIKELASITQKSSKNVSVTNLLPNAQFSSENETSEENCFVLVSSGVSSNKERSEERDMSVPLGQLTLDVVSLNKPNAGINNKGMSNSFVKGNETTNKPEQKETFVSNKPVPEETNARSSSEPLVSAAFHKLPPVVSNKKYCSKINTYSNAVKNSTTTGTTEEKNNKEMGVNVKNIRKENTMSISLMKENAPALSISTSKTTASEKNVHSKKNKRDSSSSSNVNTNEDFEDGSHLLEPIITISEVCSLSGKSEKSKESVTIKKPDTSPSISNATEILKPPIIRLKDFSLNEDKKNTDKNEREGTGEESSDDDKFLKESVKSPEVIIINDNVSKEVLTVTIDSEEENEQDKSSQFSNGEKSKSSQVQNDNTIRKEMEKLRNQMNDETDCLLFDDVATFSDSVTNKKSVKKSPEISETVPELPKDSSSSLKSKQNANNTIETKCETKSKGCLTPIEEAICSLNKKLEEEGEKQKVESNLKEKRTKEAGEEGEEEEEEGIKTIPRTRSFTKEEARRKISGEVDVSDSDDSRHGMTEGFRKKVKNFITDLSGKELFICGNQKCGFTAENYGELKDHLYVCDLSRESSMLMCPHCSKLIRQFNTYLDHLKYHGEKKFSCGLCGFASAGESSLMRHVKQKHKCGSLRSVPMDPSKEGYLVYYPKVRSNMVRHLKIHLKSEIEGVVVVPSTAPTNPVPCLDTKEKMFDKMTNLAASSQLAQAKEKTVIEALAPEEEAKLPQFIAEQLRYKCCLPDCNYITVDDGMLKHHIKALHDELNCYSCPHCGDTVNADVRNVTLDKIGYHLKLHDGKLYKCAHCNYFHYQKAVVEKHTLEKHPEKRYYVHTVREPKGVKGDSSSEEPPPSPFTDNVASKMWKCGLCTEFQSYSKMSVSEHLGKIHGTKSKYKCQLCDTKSNHYHSFFSHFTSKHAGEKVSYVRTIEQVNLNTADSSESANAESPSDRFDTTPLWQRGAPRIRHIRGILIEEEEVKARKSKKVNDDKEGESESAEVMAAGNAFYYCPLCSNKKAFYTRNPDCFRSHLYQELNYQQFVCTICSKMFTDKKDYEKHHVKNHGDKPQSFKRTKEDSEILFWVDKVIAKQKEEIENKKRLLTSGNDETLREEQQRVQKKRKKSD</sequence>
<feature type="compositionally biased region" description="Polar residues" evidence="6">
    <location>
        <begin position="761"/>
        <end position="778"/>
    </location>
</feature>
<feature type="compositionally biased region" description="Basic and acidic residues" evidence="6">
    <location>
        <begin position="3021"/>
        <end position="3037"/>
    </location>
</feature>
<evidence type="ECO:0000256" key="3">
    <source>
        <dbReference type="ARBA" id="ARBA00022771"/>
    </source>
</evidence>
<organism>
    <name type="scientific">Pediculus humanus subsp. corporis</name>
    <name type="common">Body louse</name>
    <dbReference type="NCBI Taxonomy" id="121224"/>
    <lineage>
        <taxon>Eukaryota</taxon>
        <taxon>Metazoa</taxon>
        <taxon>Ecdysozoa</taxon>
        <taxon>Arthropoda</taxon>
        <taxon>Hexapoda</taxon>
        <taxon>Insecta</taxon>
        <taxon>Pterygota</taxon>
        <taxon>Neoptera</taxon>
        <taxon>Paraneoptera</taxon>
        <taxon>Psocodea</taxon>
        <taxon>Troctomorpha</taxon>
        <taxon>Phthiraptera</taxon>
        <taxon>Anoplura</taxon>
        <taxon>Pediculidae</taxon>
        <taxon>Pediculus</taxon>
    </lineage>
</organism>
<dbReference type="PROSITE" id="PS50157">
    <property type="entry name" value="ZINC_FINGER_C2H2_2"/>
    <property type="match status" value="4"/>
</dbReference>
<dbReference type="RefSeq" id="XP_002426022.1">
    <property type="nucleotide sequence ID" value="XM_002425977.1"/>
</dbReference>
<accession>E0VIS8</accession>
<feature type="region of interest" description="Disordered" evidence="6">
    <location>
        <begin position="373"/>
        <end position="457"/>
    </location>
</feature>
<feature type="region of interest" description="Disordered" evidence="6">
    <location>
        <begin position="1052"/>
        <end position="1081"/>
    </location>
</feature>
<feature type="compositionally biased region" description="Polar residues" evidence="6">
    <location>
        <begin position="3084"/>
        <end position="3102"/>
    </location>
</feature>
<dbReference type="OrthoDB" id="4737882at2759"/>
<feature type="region of interest" description="Disordered" evidence="6">
    <location>
        <begin position="2381"/>
        <end position="2400"/>
    </location>
</feature>
<feature type="compositionally biased region" description="Basic and acidic residues" evidence="6">
    <location>
        <begin position="1759"/>
        <end position="1769"/>
    </location>
</feature>
<feature type="region of interest" description="Disordered" evidence="6">
    <location>
        <begin position="3834"/>
        <end position="3859"/>
    </location>
</feature>
<dbReference type="eggNOG" id="KOG1721">
    <property type="taxonomic scope" value="Eukaryota"/>
</dbReference>
<feature type="domain" description="C2H2-type" evidence="7">
    <location>
        <begin position="3775"/>
        <end position="3802"/>
    </location>
</feature>
<feature type="region of interest" description="Disordered" evidence="6">
    <location>
        <begin position="2928"/>
        <end position="2963"/>
    </location>
</feature>
<feature type="compositionally biased region" description="Basic and acidic residues" evidence="6">
    <location>
        <begin position="997"/>
        <end position="1017"/>
    </location>
</feature>
<dbReference type="EMBL" id="AAZO01002694">
    <property type="status" value="NOT_ANNOTATED_CDS"/>
    <property type="molecule type" value="Genomic_DNA"/>
</dbReference>
<feature type="region of interest" description="Disordered" evidence="6">
    <location>
        <begin position="3673"/>
        <end position="3692"/>
    </location>
</feature>
<feature type="region of interest" description="Disordered" evidence="6">
    <location>
        <begin position="930"/>
        <end position="1019"/>
    </location>
</feature>
<protein>
    <submittedName>
        <fullName evidence="8 9">Zinc finger protein, putative</fullName>
    </submittedName>
</protein>
<feature type="region of interest" description="Disordered" evidence="6">
    <location>
        <begin position="3574"/>
        <end position="3593"/>
    </location>
</feature>
<dbReference type="HOGENOM" id="CLU_224249_0_0_1"/>
<dbReference type="InterPro" id="IPR013087">
    <property type="entry name" value="Znf_C2H2_type"/>
</dbReference>
<feature type="compositionally biased region" description="Basic and acidic residues" evidence="6">
    <location>
        <begin position="1248"/>
        <end position="1279"/>
    </location>
</feature>
<feature type="region of interest" description="Disordered" evidence="6">
    <location>
        <begin position="3073"/>
        <end position="3103"/>
    </location>
</feature>
<dbReference type="EnsemblMetazoa" id="PHUM232370-RA">
    <property type="protein sequence ID" value="PHUM232370-PA"/>
    <property type="gene ID" value="PHUM232370"/>
</dbReference>
<feature type="region of interest" description="Disordered" evidence="6">
    <location>
        <begin position="1141"/>
        <end position="1303"/>
    </location>
</feature>
<dbReference type="EMBL" id="DS235205">
    <property type="protein sequence ID" value="EEB13284.1"/>
    <property type="molecule type" value="Genomic_DNA"/>
</dbReference>
<feature type="compositionally biased region" description="Basic and acidic residues" evidence="6">
    <location>
        <begin position="2986"/>
        <end position="2998"/>
    </location>
</feature>
<name>E0VIS8_PEDHC</name>
<dbReference type="VEuPathDB" id="VectorBase:PHUM232370"/>
<feature type="compositionally biased region" description="Basic and acidic residues" evidence="6">
    <location>
        <begin position="3201"/>
        <end position="3219"/>
    </location>
</feature>
<feature type="domain" description="C2H2-type" evidence="7">
    <location>
        <begin position="3631"/>
        <end position="3659"/>
    </location>
</feature>
<proteinExistence type="predicted"/>
<keyword evidence="4" id="KW-0862">Zinc</keyword>
<feature type="region of interest" description="Disordered" evidence="6">
    <location>
        <begin position="2986"/>
        <end position="3007"/>
    </location>
</feature>
<feature type="compositionally biased region" description="Basic residues" evidence="6">
    <location>
        <begin position="414"/>
        <end position="426"/>
    </location>
</feature>